<feature type="signal peptide" evidence="1">
    <location>
        <begin position="1"/>
        <end position="21"/>
    </location>
</feature>
<comment type="caution">
    <text evidence="2">The sequence shown here is derived from an EMBL/GenBank/DDBJ whole genome shotgun (WGS) entry which is preliminary data.</text>
</comment>
<evidence type="ECO:0000313" key="3">
    <source>
        <dbReference type="Proteomes" id="UP000639643"/>
    </source>
</evidence>
<protein>
    <submittedName>
        <fullName evidence="2">Endo-1,3(4)-beta-glucanase</fullName>
    </submittedName>
</protein>
<dbReference type="Gene3D" id="2.60.120.200">
    <property type="match status" value="1"/>
</dbReference>
<dbReference type="EMBL" id="WIGM01000443">
    <property type="protein sequence ID" value="KAF6825068.1"/>
    <property type="molecule type" value="Genomic_DNA"/>
</dbReference>
<dbReference type="Pfam" id="PF26113">
    <property type="entry name" value="GH16_XgeA"/>
    <property type="match status" value="1"/>
</dbReference>
<dbReference type="AlphaFoldDB" id="A0A8H6K625"/>
<name>A0A8H6K625_9PEZI</name>
<accession>A0A8H6K625</accession>
<feature type="chain" id="PRO_5034534901" evidence="1">
    <location>
        <begin position="22"/>
        <end position="126"/>
    </location>
</feature>
<keyword evidence="1" id="KW-0732">Signal</keyword>
<gene>
    <name evidence="2" type="ORF">CMUS01_09966</name>
</gene>
<evidence type="ECO:0000313" key="2">
    <source>
        <dbReference type="EMBL" id="KAF6825068.1"/>
    </source>
</evidence>
<dbReference type="Proteomes" id="UP000639643">
    <property type="component" value="Unassembled WGS sequence"/>
</dbReference>
<evidence type="ECO:0000256" key="1">
    <source>
        <dbReference type="SAM" id="SignalP"/>
    </source>
</evidence>
<sequence>MAPSIFSALSSALLLTSTVSAAQSYQVVDSYDSTNFLDKFGFFVSDHTTGNYNDVDPTGGYVSYKSAEEAKAMGLLKTVGNDLYLGVDSTNKLDPKGTGRSSVRIQSKTKYKKGLFVADFSHLPKP</sequence>
<keyword evidence="3" id="KW-1185">Reference proteome</keyword>
<dbReference type="OrthoDB" id="192832at2759"/>
<proteinExistence type="predicted"/>
<feature type="non-terminal residue" evidence="2">
    <location>
        <position position="1"/>
    </location>
</feature>
<reference evidence="2" key="1">
    <citation type="journal article" date="2020" name="Phytopathology">
        <title>Genome Sequence Resources of Colletotrichum truncatum, C. plurivorum, C. musicola, and C. sojae: Four Species Pathogenic to Soybean (Glycine max).</title>
        <authorList>
            <person name="Rogerio F."/>
            <person name="Boufleur T.R."/>
            <person name="Ciampi-Guillardi M."/>
            <person name="Sukno S.A."/>
            <person name="Thon M.R."/>
            <person name="Massola Junior N.S."/>
            <person name="Baroncelli R."/>
        </authorList>
    </citation>
    <scope>NUCLEOTIDE SEQUENCE</scope>
    <source>
        <strain evidence="2">LFN0074</strain>
    </source>
</reference>
<organism evidence="2 3">
    <name type="scientific">Colletotrichum musicola</name>
    <dbReference type="NCBI Taxonomy" id="2175873"/>
    <lineage>
        <taxon>Eukaryota</taxon>
        <taxon>Fungi</taxon>
        <taxon>Dikarya</taxon>
        <taxon>Ascomycota</taxon>
        <taxon>Pezizomycotina</taxon>
        <taxon>Sordariomycetes</taxon>
        <taxon>Hypocreomycetidae</taxon>
        <taxon>Glomerellales</taxon>
        <taxon>Glomerellaceae</taxon>
        <taxon>Colletotrichum</taxon>
        <taxon>Colletotrichum orchidearum species complex</taxon>
    </lineage>
</organism>